<dbReference type="AlphaFoldDB" id="A0A1J4SBM3"/>
<dbReference type="InterPro" id="IPR050570">
    <property type="entry name" value="Cell_wall_metabolism_enzyme"/>
</dbReference>
<evidence type="ECO:0000259" key="3">
    <source>
        <dbReference type="Pfam" id="PF01551"/>
    </source>
</evidence>
<dbReference type="Proteomes" id="UP000182278">
    <property type="component" value="Unassembled WGS sequence"/>
</dbReference>
<dbReference type="InterPro" id="IPR011055">
    <property type="entry name" value="Dup_hybrid_motif"/>
</dbReference>
<dbReference type="PANTHER" id="PTHR21666">
    <property type="entry name" value="PEPTIDASE-RELATED"/>
    <property type="match status" value="1"/>
</dbReference>
<feature type="coiled-coil region" evidence="2">
    <location>
        <begin position="189"/>
        <end position="272"/>
    </location>
</feature>
<dbReference type="SUPFAM" id="SSF51261">
    <property type="entry name" value="Duplicated hybrid motif"/>
    <property type="match status" value="1"/>
</dbReference>
<evidence type="ECO:0000256" key="1">
    <source>
        <dbReference type="ARBA" id="ARBA00022729"/>
    </source>
</evidence>
<dbReference type="Gene3D" id="6.10.250.3150">
    <property type="match status" value="1"/>
</dbReference>
<proteinExistence type="predicted"/>
<dbReference type="Pfam" id="PF01551">
    <property type="entry name" value="Peptidase_M23"/>
    <property type="match status" value="1"/>
</dbReference>
<dbReference type="EMBL" id="MNUO01000083">
    <property type="protein sequence ID" value="OIN96696.1"/>
    <property type="molecule type" value="Genomic_DNA"/>
</dbReference>
<protein>
    <recommendedName>
        <fullName evidence="3">M23ase beta-sheet core domain-containing protein</fullName>
    </recommendedName>
</protein>
<gene>
    <name evidence="4" type="ORF">AUJ66_05485</name>
</gene>
<sequence length="414" mass="47717">MHKKISILFLIFFSLSVPPRLAVARQQGVLIAQQSKELEESKKRLLQIQQQINEEKEREEKVRVAERKEKQALETVNKNLVKTEGELKKYKNKIFSTKKNLKIAEIDLKKKERDFRDYQDLLAGRISAFFRNIFFPLSQLDEIEQDARNPLRKYLNSLSSDCILLYSAMDLGRELKVFGVFASENADLIRETEFQKKTIEDKKKTLKTEEVKLTRVKVVKEKEKQELESKKKEKEVSISRAKAELKKSQRKQEQLRKTARELEAMIKRLAAQKGVPPEVLKKEAMLFEKDKDNLPWPVSRGKVVSYFGWTSTQQYTASIFNPGIGIEVSGNENVYAVSKGKVMYSDSFRSYGKTIIIDHGGGYCSVYSGLDKISVKTGQEMKSGEIIGSISSNMHFEMRKDAKAIDPLEWLKNK</sequence>
<dbReference type="Gene3D" id="2.70.70.10">
    <property type="entry name" value="Glucose Permease (Domain IIA)"/>
    <property type="match status" value="1"/>
</dbReference>
<evidence type="ECO:0000256" key="2">
    <source>
        <dbReference type="SAM" id="Coils"/>
    </source>
</evidence>
<reference evidence="4 5" key="1">
    <citation type="journal article" date="2016" name="Environ. Microbiol.">
        <title>Genomic resolution of a cold subsurface aquifer community provides metabolic insights for novel microbes adapted to high CO concentrations.</title>
        <authorList>
            <person name="Probst A.J."/>
            <person name="Castelle C.J."/>
            <person name="Singh A."/>
            <person name="Brown C.T."/>
            <person name="Anantharaman K."/>
            <person name="Sharon I."/>
            <person name="Hug L.A."/>
            <person name="Burstein D."/>
            <person name="Emerson J.B."/>
            <person name="Thomas B.C."/>
            <person name="Banfield J.F."/>
        </authorList>
    </citation>
    <scope>NUCLEOTIDE SEQUENCE [LARGE SCALE GENOMIC DNA]</scope>
    <source>
        <strain evidence="4">CG1_02_38_46</strain>
    </source>
</reference>
<keyword evidence="2" id="KW-0175">Coiled coil</keyword>
<evidence type="ECO:0000313" key="4">
    <source>
        <dbReference type="EMBL" id="OIN96696.1"/>
    </source>
</evidence>
<keyword evidence="1" id="KW-0732">Signal</keyword>
<dbReference type="STRING" id="1817893.AUJ66_05485"/>
<evidence type="ECO:0000313" key="5">
    <source>
        <dbReference type="Proteomes" id="UP000182278"/>
    </source>
</evidence>
<accession>A0A1J4SBM3</accession>
<comment type="caution">
    <text evidence="4">The sequence shown here is derived from an EMBL/GenBank/DDBJ whole genome shotgun (WGS) entry which is preliminary data.</text>
</comment>
<dbReference type="GO" id="GO:0004222">
    <property type="term" value="F:metalloendopeptidase activity"/>
    <property type="evidence" value="ECO:0007669"/>
    <property type="project" value="TreeGrafter"/>
</dbReference>
<feature type="domain" description="M23ase beta-sheet core" evidence="3">
    <location>
        <begin position="321"/>
        <end position="407"/>
    </location>
</feature>
<dbReference type="PANTHER" id="PTHR21666:SF289">
    <property type="entry name" value="L-ALA--D-GLU ENDOPEPTIDASE"/>
    <property type="match status" value="1"/>
</dbReference>
<dbReference type="InterPro" id="IPR016047">
    <property type="entry name" value="M23ase_b-sheet_dom"/>
</dbReference>
<name>A0A1J4SBM3_9BACT</name>
<feature type="coiled-coil region" evidence="2">
    <location>
        <begin position="31"/>
        <end position="121"/>
    </location>
</feature>
<dbReference type="CDD" id="cd12797">
    <property type="entry name" value="M23_peptidase"/>
    <property type="match status" value="1"/>
</dbReference>
<organism evidence="4 5">
    <name type="scientific">Candidatus Desantisbacteria bacterium CG1_02_38_46</name>
    <dbReference type="NCBI Taxonomy" id="1817893"/>
    <lineage>
        <taxon>Bacteria</taxon>
        <taxon>Candidatus Desantisiibacteriota</taxon>
    </lineage>
</organism>